<evidence type="ECO:0000313" key="2">
    <source>
        <dbReference type="EMBL" id="PHH01446.1"/>
    </source>
</evidence>
<evidence type="ECO:0000313" key="3">
    <source>
        <dbReference type="Proteomes" id="UP000223854"/>
    </source>
</evidence>
<reference evidence="2 3" key="1">
    <citation type="submission" date="2017-09" db="EMBL/GenBank/DDBJ databases">
        <title>FDA dAtabase for Regulatory Grade micrObial Sequences (FDA-ARGOS): Supporting development and validation of Infectious Disease Dx tests.</title>
        <authorList>
            <person name="Kerrigan L."/>
            <person name="Long C."/>
            <person name="Tallon L.J."/>
            <person name="Sadzewicz L."/>
            <person name="Ott S."/>
            <person name="Zhao X."/>
            <person name="Nagaraj S."/>
            <person name="Vavikolanu K."/>
            <person name="Aluvathingal J."/>
            <person name="Nadendla S."/>
            <person name="Sichtig H."/>
        </authorList>
    </citation>
    <scope>NUCLEOTIDE SEQUENCE [LARGE SCALE GENOMIC DNA]</scope>
    <source>
        <strain evidence="2 3">FDAARGOS_423</strain>
    </source>
</reference>
<keyword evidence="1" id="KW-0812">Transmembrane</keyword>
<dbReference type="Proteomes" id="UP000223854">
    <property type="component" value="Unassembled WGS sequence"/>
</dbReference>
<organism evidence="2 3">
    <name type="scientific">Clostridium sporogenes</name>
    <dbReference type="NCBI Taxonomy" id="1509"/>
    <lineage>
        <taxon>Bacteria</taxon>
        <taxon>Bacillati</taxon>
        <taxon>Bacillota</taxon>
        <taxon>Clostridia</taxon>
        <taxon>Eubacteriales</taxon>
        <taxon>Clostridiaceae</taxon>
        <taxon>Clostridium</taxon>
    </lineage>
</organism>
<protein>
    <submittedName>
        <fullName evidence="2">Uncharacterized protein</fullName>
    </submittedName>
</protein>
<name>A0ABX4K748_CLOSG</name>
<keyword evidence="1" id="KW-0472">Membrane</keyword>
<keyword evidence="3" id="KW-1185">Reference proteome</keyword>
<comment type="caution">
    <text evidence="2">The sequence shown here is derived from an EMBL/GenBank/DDBJ whole genome shotgun (WGS) entry which is preliminary data.</text>
</comment>
<gene>
    <name evidence="2" type="ORF">CRX47_17050</name>
</gene>
<keyword evidence="1" id="KW-1133">Transmembrane helix</keyword>
<accession>A0ABX4K748</accession>
<feature type="transmembrane region" description="Helical" evidence="1">
    <location>
        <begin position="31"/>
        <end position="57"/>
    </location>
</feature>
<evidence type="ECO:0000256" key="1">
    <source>
        <dbReference type="SAM" id="Phobius"/>
    </source>
</evidence>
<dbReference type="EMBL" id="PDLH01000007">
    <property type="protein sequence ID" value="PHH01446.1"/>
    <property type="molecule type" value="Genomic_DNA"/>
</dbReference>
<proteinExistence type="predicted"/>
<sequence length="58" mass="5958">MITWDTNIINTNVVTMKNMNAADLAADAITLVIYLAVVAVIAVVAAGVTTVVVAATIL</sequence>